<dbReference type="SUPFAM" id="SSF57196">
    <property type="entry name" value="EGF/Laminin"/>
    <property type="match status" value="1"/>
</dbReference>
<protein>
    <submittedName>
        <fullName evidence="5">Laminin subunit alpha-5</fullName>
    </submittedName>
</protein>
<dbReference type="PANTHER" id="PTHR10574:SF406">
    <property type="entry name" value="LAMININ SUBUNIT ALPHA 5"/>
    <property type="match status" value="1"/>
</dbReference>
<keyword evidence="1" id="KW-1015">Disulfide bond</keyword>
<comment type="caution">
    <text evidence="5">The sequence shown here is derived from an EMBL/GenBank/DDBJ whole genome shotgun (WGS) entry which is preliminary data.</text>
</comment>
<feature type="signal peptide" evidence="3">
    <location>
        <begin position="1"/>
        <end position="23"/>
    </location>
</feature>
<evidence type="ECO:0000256" key="2">
    <source>
        <dbReference type="ARBA" id="ARBA00023292"/>
    </source>
</evidence>
<dbReference type="EMBL" id="VSRR010010254">
    <property type="protein sequence ID" value="MPC51553.1"/>
    <property type="molecule type" value="Genomic_DNA"/>
</dbReference>
<accession>A0A5B7G2S1</accession>
<dbReference type="PROSITE" id="PS01248">
    <property type="entry name" value="EGF_LAM_1"/>
    <property type="match status" value="1"/>
</dbReference>
<reference evidence="5 6" key="1">
    <citation type="submission" date="2019-05" db="EMBL/GenBank/DDBJ databases">
        <title>Another draft genome of Portunus trituberculatus and its Hox gene families provides insights of decapod evolution.</title>
        <authorList>
            <person name="Jeong J.-H."/>
            <person name="Song I."/>
            <person name="Kim S."/>
            <person name="Choi T."/>
            <person name="Kim D."/>
            <person name="Ryu S."/>
            <person name="Kim W."/>
        </authorList>
    </citation>
    <scope>NUCLEOTIDE SEQUENCE [LARGE SCALE GENOMIC DNA]</scope>
    <source>
        <tissue evidence="5">Muscle</tissue>
    </source>
</reference>
<dbReference type="GO" id="GO:0009888">
    <property type="term" value="P:tissue development"/>
    <property type="evidence" value="ECO:0007669"/>
    <property type="project" value="TreeGrafter"/>
</dbReference>
<feature type="chain" id="PRO_5022918356" evidence="3">
    <location>
        <begin position="24"/>
        <end position="217"/>
    </location>
</feature>
<dbReference type="Proteomes" id="UP000324222">
    <property type="component" value="Unassembled WGS sequence"/>
</dbReference>
<gene>
    <name evidence="5" type="primary">Lama5</name>
    <name evidence="5" type="ORF">E2C01_045401</name>
</gene>
<keyword evidence="2" id="KW-0424">Laminin EGF-like domain</keyword>
<dbReference type="AlphaFoldDB" id="A0A5B7G2S1"/>
<name>A0A5B7G2S1_PORTR</name>
<organism evidence="5 6">
    <name type="scientific">Portunus trituberculatus</name>
    <name type="common">Swimming crab</name>
    <name type="synonym">Neptunus trituberculatus</name>
    <dbReference type="NCBI Taxonomy" id="210409"/>
    <lineage>
        <taxon>Eukaryota</taxon>
        <taxon>Metazoa</taxon>
        <taxon>Ecdysozoa</taxon>
        <taxon>Arthropoda</taxon>
        <taxon>Crustacea</taxon>
        <taxon>Multicrustacea</taxon>
        <taxon>Malacostraca</taxon>
        <taxon>Eumalacostraca</taxon>
        <taxon>Eucarida</taxon>
        <taxon>Decapoda</taxon>
        <taxon>Pleocyemata</taxon>
        <taxon>Brachyura</taxon>
        <taxon>Eubrachyura</taxon>
        <taxon>Portunoidea</taxon>
        <taxon>Portunidae</taxon>
        <taxon>Portuninae</taxon>
        <taxon>Portunus</taxon>
    </lineage>
</organism>
<dbReference type="OrthoDB" id="10011303at2759"/>
<dbReference type="FunFam" id="2.10.25.10:FF:000407">
    <property type="entry name" value="Laminin subunit alpha-3"/>
    <property type="match status" value="1"/>
</dbReference>
<dbReference type="GO" id="GO:0009887">
    <property type="term" value="P:animal organ morphogenesis"/>
    <property type="evidence" value="ECO:0007669"/>
    <property type="project" value="TreeGrafter"/>
</dbReference>
<proteinExistence type="predicted"/>
<evidence type="ECO:0000256" key="1">
    <source>
        <dbReference type="ARBA" id="ARBA00023157"/>
    </source>
</evidence>
<dbReference type="PANTHER" id="PTHR10574">
    <property type="entry name" value="NETRIN/LAMININ-RELATED"/>
    <property type="match status" value="1"/>
</dbReference>
<evidence type="ECO:0000313" key="5">
    <source>
        <dbReference type="EMBL" id="MPC51553.1"/>
    </source>
</evidence>
<feature type="domain" description="Laminin EGF-like" evidence="4">
    <location>
        <begin position="23"/>
        <end position="57"/>
    </location>
</feature>
<keyword evidence="3" id="KW-0732">Signal</keyword>
<evidence type="ECO:0000256" key="3">
    <source>
        <dbReference type="SAM" id="SignalP"/>
    </source>
</evidence>
<dbReference type="Pfam" id="PF00053">
    <property type="entry name" value="EGF_laminin"/>
    <property type="match status" value="1"/>
</dbReference>
<evidence type="ECO:0000313" key="6">
    <source>
        <dbReference type="Proteomes" id="UP000324222"/>
    </source>
</evidence>
<dbReference type="CDD" id="cd00055">
    <property type="entry name" value="EGF_Lam"/>
    <property type="match status" value="1"/>
</dbReference>
<sequence>MTLSLMPLYLMFSILFLEEDARCYCKLNVQGRSCDSCRAGSYNLEESNPDGCTKCFCFGKTDYCSSADAYWADEMADDITRWSVVVVEQAQDFQGVPTLTFSTLSQPPVYYQELIQQDLEGVEDYFPGAQIFFTALPTLGNHVKSYGGFLRYSLVFVRANKDACYRTPSHDVMGYLSTHWPKPPSSQDQFGYRIFDYSAAISAPIGRNSRGLSVQTF</sequence>
<dbReference type="InterPro" id="IPR002049">
    <property type="entry name" value="LE_dom"/>
</dbReference>
<dbReference type="Gene3D" id="2.170.300.10">
    <property type="entry name" value="Tie2 ligand-binding domain superfamily"/>
    <property type="match status" value="1"/>
</dbReference>
<keyword evidence="6" id="KW-1185">Reference proteome</keyword>
<evidence type="ECO:0000259" key="4">
    <source>
        <dbReference type="PROSITE" id="PS01248"/>
    </source>
</evidence>
<dbReference type="InterPro" id="IPR050440">
    <property type="entry name" value="Laminin/Netrin_ECM"/>
</dbReference>